<dbReference type="GO" id="GO:0170057">
    <property type="term" value="F:RNA ligase (GTP) activity"/>
    <property type="evidence" value="ECO:0007669"/>
    <property type="project" value="UniProtKB-EC"/>
</dbReference>
<dbReference type="InterPro" id="IPR001233">
    <property type="entry name" value="RtcB"/>
</dbReference>
<keyword evidence="5" id="KW-0692">RNA repair</keyword>
<comment type="cofactor">
    <cofactor evidence="12 13">
        <name>Mn(2+)</name>
        <dbReference type="ChEBI" id="CHEBI:29035"/>
    </cofactor>
    <text evidence="12 13">Binds 2 manganese ions per subunit.</text>
</comment>
<protein>
    <recommendedName>
        <fullName evidence="13">tRNA-splicing ligase RtcB</fullName>
        <ecNumber evidence="13">6.5.1.-</ecNumber>
    </recommendedName>
</protein>
<dbReference type="EC" id="6.5.1.-" evidence="13"/>
<evidence type="ECO:0000256" key="5">
    <source>
        <dbReference type="ARBA" id="ARBA00022800"/>
    </source>
</evidence>
<dbReference type="GO" id="GO:0003972">
    <property type="term" value="F:RNA ligase (ATP) activity"/>
    <property type="evidence" value="ECO:0007669"/>
    <property type="project" value="TreeGrafter"/>
</dbReference>
<dbReference type="GO" id="GO:0046872">
    <property type="term" value="F:metal ion binding"/>
    <property type="evidence" value="ECO:0007669"/>
    <property type="project" value="UniProtKB-UniRule"/>
</dbReference>
<evidence type="ECO:0000256" key="8">
    <source>
        <dbReference type="ARBA" id="ARBA00047746"/>
    </source>
</evidence>
<comment type="caution">
    <text evidence="14">The sequence shown here is derived from an EMBL/GenBank/DDBJ whole genome shotgun (WGS) entry which is preliminary data.</text>
</comment>
<dbReference type="GO" id="GO:0042245">
    <property type="term" value="P:RNA repair"/>
    <property type="evidence" value="ECO:0007669"/>
    <property type="project" value="UniProtKB-KW"/>
</dbReference>
<name>A0A7I9VIY8_9BACT</name>
<evidence type="ECO:0000256" key="4">
    <source>
        <dbReference type="ARBA" id="ARBA00022741"/>
    </source>
</evidence>
<dbReference type="RefSeq" id="WP_176063272.1">
    <property type="nucleotide sequence ID" value="NZ_BJTG01000002.1"/>
</dbReference>
<keyword evidence="7 12" id="KW-0464">Manganese</keyword>
<sequence>MKLRRIEADLWEIAREGRMKVPGRVYSVGPPAPDDPALQQVANVAHLPGILRFSLAMPDIHWGYGFPIGGVAAVDAERGAVSPGGVGYDINCGVRAVTTQLDAQWVRARLHQVVAQLFRDIPAGVGASRALPRLSEEELDVVLRDGARWGVRRGFAAAADDAERCEEGGRLPGAEPGEVSARARRRGADQLGTLGSGNHFLEVDRVAEIYDEAAAEAFGLFPGRVAIQIHSGSRGLGYQVCDEALAGLAQAGPDYGEDYRALPDPQLACAPVESEAGRAYLGAMQAAANFAFANRQVMTGLAVRALQRALGASDAELAARVLYDVCHNVAKRETHLVDGAPREVLVHRKGATRAFGPGDPRVPEPYRQAGQPVLIPGDMGRYSYVLAGTARAMEDTFGSSCHGAGRLLSRGRALAAARGRSIARELAERGIEVLSRGPKTLGEEMSDAYKDVADVVGVMARAGVTRLVARLEPMGVVKG</sequence>
<dbReference type="PROSITE" id="PS01288">
    <property type="entry name" value="UPF0027"/>
    <property type="match status" value="1"/>
</dbReference>
<comment type="catalytic activity">
    <reaction evidence="8">
        <text>a 3'-end 3'-phospho-ribonucleotide-RNA + a 5'-end dephospho-ribonucleoside-RNA + GTP = a ribonucleotidyl-ribonucleotide-RNA + GMP + diphosphate</text>
        <dbReference type="Rhea" id="RHEA:68076"/>
        <dbReference type="Rhea" id="RHEA-COMP:10463"/>
        <dbReference type="Rhea" id="RHEA-COMP:13936"/>
        <dbReference type="Rhea" id="RHEA-COMP:17355"/>
        <dbReference type="ChEBI" id="CHEBI:33019"/>
        <dbReference type="ChEBI" id="CHEBI:37565"/>
        <dbReference type="ChEBI" id="CHEBI:58115"/>
        <dbReference type="ChEBI" id="CHEBI:83062"/>
        <dbReference type="ChEBI" id="CHEBI:138284"/>
        <dbReference type="ChEBI" id="CHEBI:173118"/>
        <dbReference type="EC" id="6.5.1.8"/>
    </reaction>
</comment>
<evidence type="ECO:0000256" key="9">
    <source>
        <dbReference type="ARBA" id="ARBA00049514"/>
    </source>
</evidence>
<dbReference type="AlphaFoldDB" id="A0A7I9VIY8"/>
<evidence type="ECO:0000256" key="2">
    <source>
        <dbReference type="ARBA" id="ARBA00022598"/>
    </source>
</evidence>
<evidence type="ECO:0000256" key="10">
    <source>
        <dbReference type="PIRSR" id="PIRSR601233-1"/>
    </source>
</evidence>
<feature type="binding site" evidence="11">
    <location>
        <begin position="376"/>
        <end position="379"/>
    </location>
    <ligand>
        <name>GMP</name>
        <dbReference type="ChEBI" id="CHEBI:58115"/>
    </ligand>
</feature>
<feature type="binding site" evidence="12">
    <location>
        <position position="199"/>
    </location>
    <ligand>
        <name>Mn(2+)</name>
        <dbReference type="ChEBI" id="CHEBI:29035"/>
        <label>1</label>
    </ligand>
</feature>
<feature type="binding site" evidence="11">
    <location>
        <begin position="327"/>
        <end position="328"/>
    </location>
    <ligand>
        <name>GMP</name>
        <dbReference type="ChEBI" id="CHEBI:58115"/>
    </ligand>
</feature>
<feature type="binding site" evidence="11">
    <location>
        <begin position="402"/>
        <end position="405"/>
    </location>
    <ligand>
        <name>GMP</name>
        <dbReference type="ChEBI" id="CHEBI:58115"/>
    </ligand>
</feature>
<comment type="similarity">
    <text evidence="1 13">Belongs to the RtcB family.</text>
</comment>
<keyword evidence="4 11" id="KW-0547">Nucleotide-binding</keyword>
<proteinExistence type="inferred from homology"/>
<dbReference type="GO" id="GO:0005525">
    <property type="term" value="F:GTP binding"/>
    <property type="evidence" value="ECO:0007669"/>
    <property type="project" value="UniProtKB-KW"/>
</dbReference>
<keyword evidence="2 13" id="KW-0436">Ligase</keyword>
<keyword evidence="15" id="KW-1185">Reference proteome</keyword>
<evidence type="ECO:0000313" key="14">
    <source>
        <dbReference type="EMBL" id="GEJ56100.1"/>
    </source>
</evidence>
<evidence type="ECO:0000256" key="13">
    <source>
        <dbReference type="RuleBase" id="RU371113"/>
    </source>
</evidence>
<feature type="binding site" evidence="11">
    <location>
        <position position="383"/>
    </location>
    <ligand>
        <name>GMP</name>
        <dbReference type="ChEBI" id="CHEBI:58115"/>
    </ligand>
</feature>
<keyword evidence="6 11" id="KW-0342">GTP-binding</keyword>
<dbReference type="Proteomes" id="UP000503640">
    <property type="component" value="Unassembled WGS sequence"/>
</dbReference>
<gene>
    <name evidence="13 14" type="primary">rtcB</name>
    <name evidence="14" type="ORF">AMYX_08410</name>
</gene>
<evidence type="ECO:0000256" key="11">
    <source>
        <dbReference type="PIRSR" id="PIRSR601233-2"/>
    </source>
</evidence>
<feature type="binding site" evidence="12">
    <location>
        <position position="230"/>
    </location>
    <ligand>
        <name>Mn(2+)</name>
        <dbReference type="ChEBI" id="CHEBI:29035"/>
        <label>2</label>
    </ligand>
</feature>
<accession>A0A7I9VIY8</accession>
<organism evidence="14 15">
    <name type="scientific">Anaeromyxobacter diazotrophicus</name>
    <dbReference type="NCBI Taxonomy" id="2590199"/>
    <lineage>
        <taxon>Bacteria</taxon>
        <taxon>Pseudomonadati</taxon>
        <taxon>Myxococcota</taxon>
        <taxon>Myxococcia</taxon>
        <taxon>Myxococcales</taxon>
        <taxon>Cystobacterineae</taxon>
        <taxon>Anaeromyxobacteraceae</taxon>
        <taxon>Anaeromyxobacter</taxon>
    </lineage>
</organism>
<evidence type="ECO:0000256" key="7">
    <source>
        <dbReference type="ARBA" id="ARBA00023211"/>
    </source>
</evidence>
<dbReference type="Gene3D" id="3.90.1860.10">
    <property type="entry name" value="tRNA-splicing ligase RtcB"/>
    <property type="match status" value="1"/>
</dbReference>
<dbReference type="GO" id="GO:0006396">
    <property type="term" value="P:RNA processing"/>
    <property type="evidence" value="ECO:0007669"/>
    <property type="project" value="InterPro"/>
</dbReference>
<dbReference type="SUPFAM" id="SSF103365">
    <property type="entry name" value="Hypothetical protein PH1602"/>
    <property type="match status" value="1"/>
</dbReference>
<comment type="subunit">
    <text evidence="13">Monomer.</text>
</comment>
<dbReference type="PANTHER" id="PTHR11118:SF1">
    <property type="entry name" value="RNA-SPLICING LIGASE RTCB HOMOLOG"/>
    <property type="match status" value="1"/>
</dbReference>
<dbReference type="PANTHER" id="PTHR11118">
    <property type="entry name" value="RNA-SPLICING LIGASE RTCB HOMOLOG"/>
    <property type="match status" value="1"/>
</dbReference>
<evidence type="ECO:0000256" key="3">
    <source>
        <dbReference type="ARBA" id="ARBA00022723"/>
    </source>
</evidence>
<evidence type="ECO:0000313" key="15">
    <source>
        <dbReference type="Proteomes" id="UP000503640"/>
    </source>
</evidence>
<dbReference type="Pfam" id="PF01139">
    <property type="entry name" value="RtcB"/>
    <property type="match status" value="1"/>
</dbReference>
<feature type="binding site" evidence="11">
    <location>
        <position position="478"/>
    </location>
    <ligand>
        <name>GMP</name>
        <dbReference type="ChEBI" id="CHEBI:58115"/>
    </ligand>
</feature>
<comment type="catalytic activity">
    <reaction evidence="9">
        <text>a 3'-end 2',3'-cyclophospho-ribonucleotide-RNA + a 5'-end dephospho-ribonucleoside-RNA + GTP + H2O = a ribonucleotidyl-ribonucleotide-RNA + GMP + diphosphate + H(+)</text>
        <dbReference type="Rhea" id="RHEA:68080"/>
        <dbReference type="Rhea" id="RHEA-COMP:10464"/>
        <dbReference type="Rhea" id="RHEA-COMP:13936"/>
        <dbReference type="Rhea" id="RHEA-COMP:17355"/>
        <dbReference type="ChEBI" id="CHEBI:15377"/>
        <dbReference type="ChEBI" id="CHEBI:15378"/>
        <dbReference type="ChEBI" id="CHEBI:33019"/>
        <dbReference type="ChEBI" id="CHEBI:37565"/>
        <dbReference type="ChEBI" id="CHEBI:58115"/>
        <dbReference type="ChEBI" id="CHEBI:83064"/>
        <dbReference type="ChEBI" id="CHEBI:138284"/>
        <dbReference type="ChEBI" id="CHEBI:173118"/>
        <dbReference type="EC" id="6.5.1.8"/>
    </reaction>
</comment>
<feature type="binding site" evidence="12">
    <location>
        <position position="327"/>
    </location>
    <ligand>
        <name>Mn(2+)</name>
        <dbReference type="ChEBI" id="CHEBI:29035"/>
        <label>2</label>
    </ligand>
</feature>
<dbReference type="InterPro" id="IPR036025">
    <property type="entry name" value="RtcB-like_sf"/>
</dbReference>
<evidence type="ECO:0000256" key="1">
    <source>
        <dbReference type="ARBA" id="ARBA00008071"/>
    </source>
</evidence>
<evidence type="ECO:0000256" key="12">
    <source>
        <dbReference type="PIRSR" id="PIRSR601233-3"/>
    </source>
</evidence>
<feature type="binding site" evidence="12">
    <location>
        <position position="89"/>
    </location>
    <ligand>
        <name>Mn(2+)</name>
        <dbReference type="ChEBI" id="CHEBI:29035"/>
        <label>1</label>
    </ligand>
</feature>
<evidence type="ECO:0000256" key="6">
    <source>
        <dbReference type="ARBA" id="ARBA00023134"/>
    </source>
</evidence>
<reference evidence="15" key="1">
    <citation type="journal article" date="2020" name="Appl. Environ. Microbiol.">
        <title>Diazotrophic Anaeromyxobacter Isolates from Soils.</title>
        <authorList>
            <person name="Masuda Y."/>
            <person name="Yamanaka H."/>
            <person name="Xu Z.X."/>
            <person name="Shiratori Y."/>
            <person name="Aono T."/>
            <person name="Amachi S."/>
            <person name="Senoo K."/>
            <person name="Itoh H."/>
        </authorList>
    </citation>
    <scope>NUCLEOTIDE SEQUENCE [LARGE SCALE GENOMIC DNA]</scope>
    <source>
        <strain evidence="15">R267</strain>
    </source>
</reference>
<feature type="active site" description="GMP-histidine intermediate" evidence="10">
    <location>
        <position position="402"/>
    </location>
</feature>
<keyword evidence="3 12" id="KW-0479">Metal-binding</keyword>
<dbReference type="EMBL" id="BJTG01000002">
    <property type="protein sequence ID" value="GEJ56100.1"/>
    <property type="molecule type" value="Genomic_DNA"/>
</dbReference>
<dbReference type="FunFam" id="3.90.1860.10:FF:000001">
    <property type="entry name" value="tRNA-splicing ligase RtcB homolog"/>
    <property type="match status" value="1"/>
</dbReference>
<feature type="binding site" evidence="11">
    <location>
        <begin position="198"/>
        <end position="202"/>
    </location>
    <ligand>
        <name>GMP</name>
        <dbReference type="ChEBI" id="CHEBI:58115"/>
    </ligand>
</feature>